<dbReference type="Proteomes" id="UP000326396">
    <property type="component" value="Linkage Group LG18"/>
</dbReference>
<feature type="domain" description="CCHC-type" evidence="3">
    <location>
        <begin position="116"/>
        <end position="132"/>
    </location>
</feature>
<dbReference type="SMART" id="SM00343">
    <property type="entry name" value="ZnF_C2HC"/>
    <property type="match status" value="1"/>
</dbReference>
<feature type="region of interest" description="Disordered" evidence="2">
    <location>
        <begin position="86"/>
        <end position="105"/>
    </location>
</feature>
<feature type="region of interest" description="Disordered" evidence="2">
    <location>
        <begin position="172"/>
        <end position="203"/>
    </location>
</feature>
<organism evidence="4 5">
    <name type="scientific">Mikania micrantha</name>
    <name type="common">bitter vine</name>
    <dbReference type="NCBI Taxonomy" id="192012"/>
    <lineage>
        <taxon>Eukaryota</taxon>
        <taxon>Viridiplantae</taxon>
        <taxon>Streptophyta</taxon>
        <taxon>Embryophyta</taxon>
        <taxon>Tracheophyta</taxon>
        <taxon>Spermatophyta</taxon>
        <taxon>Magnoliopsida</taxon>
        <taxon>eudicotyledons</taxon>
        <taxon>Gunneridae</taxon>
        <taxon>Pentapetalae</taxon>
        <taxon>asterids</taxon>
        <taxon>campanulids</taxon>
        <taxon>Asterales</taxon>
        <taxon>Asteraceae</taxon>
        <taxon>Asteroideae</taxon>
        <taxon>Heliantheae alliance</taxon>
        <taxon>Eupatorieae</taxon>
        <taxon>Mikania</taxon>
    </lineage>
</organism>
<feature type="compositionally biased region" description="Basic and acidic residues" evidence="2">
    <location>
        <begin position="172"/>
        <end position="188"/>
    </location>
</feature>
<comment type="caution">
    <text evidence="4">The sequence shown here is derived from an EMBL/GenBank/DDBJ whole genome shotgun (WGS) entry which is preliminary data.</text>
</comment>
<dbReference type="InterPro" id="IPR001878">
    <property type="entry name" value="Znf_CCHC"/>
</dbReference>
<evidence type="ECO:0000256" key="1">
    <source>
        <dbReference type="PROSITE-ProRule" id="PRU00047"/>
    </source>
</evidence>
<evidence type="ECO:0000313" key="5">
    <source>
        <dbReference type="Proteomes" id="UP000326396"/>
    </source>
</evidence>
<dbReference type="InterPro" id="IPR036875">
    <property type="entry name" value="Znf_CCHC_sf"/>
</dbReference>
<dbReference type="GO" id="GO:0003676">
    <property type="term" value="F:nucleic acid binding"/>
    <property type="evidence" value="ECO:0007669"/>
    <property type="project" value="InterPro"/>
</dbReference>
<keyword evidence="1" id="KW-0862">Zinc</keyword>
<evidence type="ECO:0000256" key="2">
    <source>
        <dbReference type="SAM" id="MobiDB-lite"/>
    </source>
</evidence>
<protein>
    <recommendedName>
        <fullName evidence="3">CCHC-type domain-containing protein</fullName>
    </recommendedName>
</protein>
<keyword evidence="1" id="KW-0863">Zinc-finger</keyword>
<dbReference type="SUPFAM" id="SSF57756">
    <property type="entry name" value="Retrovirus zinc finger-like domains"/>
    <property type="match status" value="1"/>
</dbReference>
<keyword evidence="5" id="KW-1185">Reference proteome</keyword>
<dbReference type="Pfam" id="PF00098">
    <property type="entry name" value="zf-CCHC"/>
    <property type="match status" value="1"/>
</dbReference>
<dbReference type="PROSITE" id="PS50158">
    <property type="entry name" value="ZF_CCHC"/>
    <property type="match status" value="1"/>
</dbReference>
<reference evidence="4 5" key="1">
    <citation type="submission" date="2019-05" db="EMBL/GenBank/DDBJ databases">
        <title>Mikania micrantha, genome provides insights into the molecular mechanism of rapid growth.</title>
        <authorList>
            <person name="Liu B."/>
        </authorList>
    </citation>
    <scope>NUCLEOTIDE SEQUENCE [LARGE SCALE GENOMIC DNA]</scope>
    <source>
        <strain evidence="4">NLD-2019</strain>
        <tissue evidence="4">Leaf</tissue>
    </source>
</reference>
<dbReference type="Gene3D" id="4.10.60.10">
    <property type="entry name" value="Zinc finger, CCHC-type"/>
    <property type="match status" value="1"/>
</dbReference>
<evidence type="ECO:0000313" key="4">
    <source>
        <dbReference type="EMBL" id="KAD4983118.1"/>
    </source>
</evidence>
<accession>A0A5N6NR55</accession>
<gene>
    <name evidence="4" type="ORF">E3N88_19789</name>
</gene>
<dbReference type="EMBL" id="SZYD01000010">
    <property type="protein sequence ID" value="KAD4983118.1"/>
    <property type="molecule type" value="Genomic_DNA"/>
</dbReference>
<proteinExistence type="predicted"/>
<dbReference type="AlphaFoldDB" id="A0A5N6NR55"/>
<name>A0A5N6NR55_9ASTR</name>
<keyword evidence="1" id="KW-0479">Metal-binding</keyword>
<sequence length="220" mass="24434">MNITRGARKGIEGCTWRCVPWIRARGALDIIYEVAAGRRSKKAAARRIDRRSKKAAGVCFVSSRPQTGAEVDHNFFCDQAEKERKSKRAARTRSTTASFGRGRGRGRVSKNKGEFKCYECGEFGHFAYECTKWKEEAAHLAQFGDDGNPALLSLLSPTKGMVEVNMKGTAEVGRERETDRRLPIERLGGETAGGSRCSRDLADQSTPHKFSAHFFQPVTT</sequence>
<evidence type="ECO:0000259" key="3">
    <source>
        <dbReference type="PROSITE" id="PS50158"/>
    </source>
</evidence>
<dbReference type="GO" id="GO:0008270">
    <property type="term" value="F:zinc ion binding"/>
    <property type="evidence" value="ECO:0007669"/>
    <property type="project" value="UniProtKB-KW"/>
</dbReference>